<dbReference type="OrthoDB" id="8564671at2"/>
<sequence length="296" mass="32845">MLEFNARTIETITNALRRCDRKVNLTKTWYCLHQSYGIGTPSSSGASLKLSEQDHSTLRALIQRHTSFDPLKQTTAELKGDRMELALKTRNEKLSSQTVSAGIVMVGSPTHALTLASGTYQLPPGSTLNVPAEELHGTHRVVLIENLPVMYHLARYRWPQDIVEIPMLFRGSPQFTPAAVTKALAGVHEVVCFADYDPQGLMNCLTQRRACAMVLPTDEAIHRITSTGLDKPADFANQQAAREWLNTLQLPPVQRMLAQKLAISQESMAGSELILYQLERRDADPHSVPSAADFWG</sequence>
<evidence type="ECO:0000313" key="2">
    <source>
        <dbReference type="EMBL" id="RYJ60906.1"/>
    </source>
</evidence>
<accession>A0A482U2M8</accession>
<dbReference type="GO" id="GO:0003677">
    <property type="term" value="F:DNA binding"/>
    <property type="evidence" value="ECO:0007669"/>
    <property type="project" value="InterPro"/>
</dbReference>
<dbReference type="Proteomes" id="UP000282800">
    <property type="component" value="Unassembled WGS sequence"/>
</dbReference>
<evidence type="ECO:0000313" key="3">
    <source>
        <dbReference type="Proteomes" id="UP000282800"/>
    </source>
</evidence>
<reference evidence="2 3" key="1">
    <citation type="submission" date="2019-01" db="EMBL/GenBank/DDBJ databases">
        <title>High-quality draft genome of. Pseudomonas songnenensis str. L103, a full-fledged denitrifier isolated from 100 meters deep aquifer in a heavily nitrogen fertilized agricultural area.</title>
        <authorList>
            <person name="Liu M."/>
            <person name="Liu B."/>
        </authorList>
    </citation>
    <scope>NUCLEOTIDE SEQUENCE [LARGE SCALE GENOMIC DNA]</scope>
    <source>
        <strain evidence="2 3">L103</strain>
    </source>
</reference>
<dbReference type="GO" id="GO:0005694">
    <property type="term" value="C:chromosome"/>
    <property type="evidence" value="ECO:0007669"/>
    <property type="project" value="InterPro"/>
</dbReference>
<protein>
    <recommendedName>
        <fullName evidence="1">DUF7281 domain-containing protein</fullName>
    </recommendedName>
</protein>
<proteinExistence type="predicted"/>
<name>A0A482U2M8_9PSED</name>
<dbReference type="InterPro" id="IPR036078">
    <property type="entry name" value="Spo11/TopoVI_A_sf"/>
</dbReference>
<feature type="domain" description="DUF7281" evidence="1">
    <location>
        <begin position="103"/>
        <end position="274"/>
    </location>
</feature>
<dbReference type="RefSeq" id="WP_126190084.1">
    <property type="nucleotide sequence ID" value="NZ_RWYU02000007.1"/>
</dbReference>
<comment type="caution">
    <text evidence="2">The sequence shown here is derived from an EMBL/GenBank/DDBJ whole genome shotgun (WGS) entry which is preliminary data.</text>
</comment>
<dbReference type="AlphaFoldDB" id="A0A482U2M8"/>
<dbReference type="SUPFAM" id="SSF56726">
    <property type="entry name" value="DNA topoisomerase IV, alpha subunit"/>
    <property type="match status" value="1"/>
</dbReference>
<dbReference type="EMBL" id="RWYU02000007">
    <property type="protein sequence ID" value="RYJ60906.1"/>
    <property type="molecule type" value="Genomic_DNA"/>
</dbReference>
<gene>
    <name evidence="2" type="ORF">EJA06_016575</name>
</gene>
<dbReference type="InterPro" id="IPR055705">
    <property type="entry name" value="DUF7281"/>
</dbReference>
<dbReference type="Pfam" id="PF23947">
    <property type="entry name" value="DUF7281"/>
    <property type="match status" value="1"/>
</dbReference>
<organism evidence="2 3">
    <name type="scientific">Pseudomonas songnenensis</name>
    <dbReference type="NCBI Taxonomy" id="1176259"/>
    <lineage>
        <taxon>Bacteria</taxon>
        <taxon>Pseudomonadati</taxon>
        <taxon>Pseudomonadota</taxon>
        <taxon>Gammaproteobacteria</taxon>
        <taxon>Pseudomonadales</taxon>
        <taxon>Pseudomonadaceae</taxon>
        <taxon>Pseudomonas</taxon>
    </lineage>
</organism>
<evidence type="ECO:0000259" key="1">
    <source>
        <dbReference type="Pfam" id="PF23947"/>
    </source>
</evidence>